<evidence type="ECO:0000313" key="1">
    <source>
        <dbReference type="EMBL" id="CNV01046.1"/>
    </source>
</evidence>
<accession>A0A655E4X6</accession>
<dbReference type="AlphaFoldDB" id="A0A655E4X6"/>
<reference evidence="1 2" key="1">
    <citation type="submission" date="2015-03" db="EMBL/GenBank/DDBJ databases">
        <authorList>
            <consortium name="Pathogen Informatics"/>
        </authorList>
    </citation>
    <scope>NUCLEOTIDE SEQUENCE [LARGE SCALE GENOMIC DNA]</scope>
    <source>
        <strain evidence="1 2">3476</strain>
    </source>
</reference>
<evidence type="ECO:0000313" key="2">
    <source>
        <dbReference type="Proteomes" id="UP000039541"/>
    </source>
</evidence>
<gene>
    <name evidence="1" type="ORF">ERS008202_04075</name>
</gene>
<sequence length="147" mass="15792">MTRRYIPSAARTASSVARPTSRLFFARAETTTAPSTPINTHSVISMVFLTCSHTGIPSSTPVKSSVKVSSLNIMIASTINAPSGNSFARVATRLMLAAVCTPRRMRKWTIQSRTEAPTIACQVLPSPNRRSAGVSVKKLSAEKTITK</sequence>
<name>A0A655E4X6_SALET</name>
<protein>
    <submittedName>
        <fullName evidence="1">Uncharacterized protein</fullName>
    </submittedName>
</protein>
<dbReference type="EMBL" id="CQPC01000074">
    <property type="protein sequence ID" value="CNV01046.1"/>
    <property type="molecule type" value="Genomic_DNA"/>
</dbReference>
<proteinExistence type="predicted"/>
<dbReference type="Proteomes" id="UP000039541">
    <property type="component" value="Unassembled WGS sequence"/>
</dbReference>
<organism evidence="1 2">
    <name type="scientific">Salmonella enterica subsp. enterica serovar Bovismorbificans</name>
    <dbReference type="NCBI Taxonomy" id="58097"/>
    <lineage>
        <taxon>Bacteria</taxon>
        <taxon>Pseudomonadati</taxon>
        <taxon>Pseudomonadota</taxon>
        <taxon>Gammaproteobacteria</taxon>
        <taxon>Enterobacterales</taxon>
        <taxon>Enterobacteriaceae</taxon>
        <taxon>Salmonella</taxon>
    </lineage>
</organism>